<dbReference type="InterPro" id="IPR036047">
    <property type="entry name" value="F-box-like_dom_sf"/>
</dbReference>
<proteinExistence type="predicted"/>
<feature type="compositionally biased region" description="Low complexity" evidence="1">
    <location>
        <begin position="335"/>
        <end position="344"/>
    </location>
</feature>
<evidence type="ECO:0000256" key="1">
    <source>
        <dbReference type="SAM" id="MobiDB-lite"/>
    </source>
</evidence>
<evidence type="ECO:0000259" key="2">
    <source>
        <dbReference type="Pfam" id="PF12937"/>
    </source>
</evidence>
<feature type="compositionally biased region" description="Low complexity" evidence="1">
    <location>
        <begin position="234"/>
        <end position="250"/>
    </location>
</feature>
<feature type="region of interest" description="Disordered" evidence="1">
    <location>
        <begin position="271"/>
        <end position="375"/>
    </location>
</feature>
<feature type="compositionally biased region" description="Low complexity" evidence="1">
    <location>
        <begin position="211"/>
        <end position="223"/>
    </location>
</feature>
<dbReference type="GO" id="GO:0016567">
    <property type="term" value="P:protein ubiquitination"/>
    <property type="evidence" value="ECO:0007669"/>
    <property type="project" value="UniProtKB-UniPathway"/>
</dbReference>
<feature type="compositionally biased region" description="Low complexity" evidence="1">
    <location>
        <begin position="392"/>
        <end position="402"/>
    </location>
</feature>
<dbReference type="UniPathway" id="UPA00143"/>
<feature type="compositionally biased region" description="Polar residues" evidence="1">
    <location>
        <begin position="283"/>
        <end position="295"/>
    </location>
</feature>
<feature type="domain" description="F-box" evidence="2">
    <location>
        <begin position="21"/>
        <end position="68"/>
    </location>
</feature>
<reference evidence="3" key="1">
    <citation type="submission" date="2021-01" db="EMBL/GenBank/DDBJ databases">
        <authorList>
            <person name="Corre E."/>
            <person name="Pelletier E."/>
            <person name="Niang G."/>
            <person name="Scheremetjew M."/>
            <person name="Finn R."/>
            <person name="Kale V."/>
            <person name="Holt S."/>
            <person name="Cochrane G."/>
            <person name="Meng A."/>
            <person name="Brown T."/>
            <person name="Cohen L."/>
        </authorList>
    </citation>
    <scope>NUCLEOTIDE SEQUENCE</scope>
    <source>
        <strain evidence="3">CCMP1320</strain>
    </source>
</reference>
<gene>
    <name evidence="3" type="ORF">DTER00134_LOCUS1082</name>
</gene>
<dbReference type="Pfam" id="PF12937">
    <property type="entry name" value="F-box-like"/>
    <property type="match status" value="1"/>
</dbReference>
<sequence>MQHEAGTRDQDPTDFPMVNRFEDLPPDVAGAILCSPCLAVRDLLSLACTCRVLRDAVADDVRCWMQLVERGWGHKTSPRHWIAASHRVAPYAIAPCPSTADGMNMPTPNFRSLHRVLTIGDSLSGWWKGLDGPKGSLFRLEWGKDCLRALQLHGHTQSNEFSVSPLFKLGPGHALTVAHALDDTHLVVRCYAPPKAAPAAAEAAAAAATLAASPSPSFPSPSARTPRRRGGGAEDATAAVDAAASPPANGNVGGGSNFAAEVLRFMSGQVQAPRKAMRRSQKRANTLSASSSQAAEPTALWGAAGSGGDALEGGESTNLVGGAGAGNPNLPPLHSPSSSAPHASIMTGSYPHQVAAAGGGNSSSYMPSSSRSTSGSWAAHAYSHANMMSPAANGTTATSSTTDFRGLGTSGRALASTGGNRSSALTLELQAMHVGPSVHASPPTLSGPAIATHHFVRLRPANPLKQHPLLGLWKGIHGQHGLQVLEVYTDFLGPSAKVLGQKATGDVNVPAGKICWWAFASPMPAEEATSELEVRLQQARQWLLSTPEEEVEEDVSLPRITSCHKGKGQIAVPGFNAPQWVNGRLWQYEGKGARQSFAFMWMAPGNDDQPLACVTYSRLPDSPSCS</sequence>
<dbReference type="EMBL" id="HBIP01002587">
    <property type="protein sequence ID" value="CAE0486043.1"/>
    <property type="molecule type" value="Transcribed_RNA"/>
</dbReference>
<dbReference type="SUPFAM" id="SSF81383">
    <property type="entry name" value="F-box domain"/>
    <property type="match status" value="1"/>
</dbReference>
<protein>
    <recommendedName>
        <fullName evidence="2">F-box domain-containing protein</fullName>
    </recommendedName>
</protein>
<feature type="region of interest" description="Disordered" evidence="1">
    <location>
        <begin position="211"/>
        <end position="252"/>
    </location>
</feature>
<organism evidence="3">
    <name type="scientific">Dunaliella tertiolecta</name>
    <name type="common">Green alga</name>
    <dbReference type="NCBI Taxonomy" id="3047"/>
    <lineage>
        <taxon>Eukaryota</taxon>
        <taxon>Viridiplantae</taxon>
        <taxon>Chlorophyta</taxon>
        <taxon>core chlorophytes</taxon>
        <taxon>Chlorophyceae</taxon>
        <taxon>CS clade</taxon>
        <taxon>Chlamydomonadales</taxon>
        <taxon>Dunaliellaceae</taxon>
        <taxon>Dunaliella</taxon>
    </lineage>
</organism>
<accession>A0A7S3QKX0</accession>
<dbReference type="AlphaFoldDB" id="A0A7S3QKX0"/>
<evidence type="ECO:0000313" key="3">
    <source>
        <dbReference type="EMBL" id="CAE0486043.1"/>
    </source>
</evidence>
<feature type="compositionally biased region" description="Low complexity" evidence="1">
    <location>
        <begin position="362"/>
        <end position="375"/>
    </location>
</feature>
<feature type="region of interest" description="Disordered" evidence="1">
    <location>
        <begin position="392"/>
        <end position="419"/>
    </location>
</feature>
<name>A0A7S3QKX0_DUNTE</name>
<dbReference type="InterPro" id="IPR001810">
    <property type="entry name" value="F-box_dom"/>
</dbReference>
<dbReference type="Pfam" id="PF12014">
    <property type="entry name" value="Cyclin_D1_bind"/>
    <property type="match status" value="1"/>
</dbReference>